<keyword evidence="3" id="KW-1185">Reference proteome</keyword>
<dbReference type="Proteomes" id="UP001163266">
    <property type="component" value="Chromosome"/>
</dbReference>
<feature type="compositionally biased region" description="Low complexity" evidence="1">
    <location>
        <begin position="67"/>
        <end position="92"/>
    </location>
</feature>
<sequence length="245" mass="26193">MHTVIYGYRRAAVGRRAGLRLLFQLPFALALGGVLPATAQTAAHVGLPLRNLLVEVRQGEEEEGSQRRQGASGAVVISSGPSSSNVSGGVSVHNAQVDSTRRGDGVQQVLVLNGGRAAVRLGHTQALQWYQVVWNEREGATLLPSTLWLEAGRGIVVQPRWTAGSSTATVEISAQSSRLQAQGNPAEGVLREGASASTTLQVPLGEWVTVASTAEHSQQRDQRVWSSREASREGRRIVQIRVTLP</sequence>
<evidence type="ECO:0000256" key="1">
    <source>
        <dbReference type="SAM" id="MobiDB-lite"/>
    </source>
</evidence>
<evidence type="ECO:0008006" key="4">
    <source>
        <dbReference type="Google" id="ProtNLM"/>
    </source>
</evidence>
<organism evidence="2 3">
    <name type="scientific">Caldimonas aquatica</name>
    <dbReference type="NCBI Taxonomy" id="376175"/>
    <lineage>
        <taxon>Bacteria</taxon>
        <taxon>Pseudomonadati</taxon>
        <taxon>Pseudomonadota</taxon>
        <taxon>Betaproteobacteria</taxon>
        <taxon>Burkholderiales</taxon>
        <taxon>Sphaerotilaceae</taxon>
        <taxon>Caldimonas</taxon>
    </lineage>
</organism>
<dbReference type="EMBL" id="CP110257">
    <property type="protein sequence ID" value="UZD54705.1"/>
    <property type="molecule type" value="Genomic_DNA"/>
</dbReference>
<feature type="region of interest" description="Disordered" evidence="1">
    <location>
        <begin position="60"/>
        <end position="98"/>
    </location>
</feature>
<proteinExistence type="predicted"/>
<reference evidence="2" key="1">
    <citation type="submission" date="2022-10" db="EMBL/GenBank/DDBJ databases">
        <title>Complete genome sequence of Schlegelella aquatica LMG 23380.</title>
        <authorList>
            <person name="Musilova J."/>
            <person name="Kourilova X."/>
            <person name="Bezdicek M."/>
            <person name="Hermankova K."/>
            <person name="Obruca S."/>
            <person name="Sedlar K."/>
        </authorList>
    </citation>
    <scope>NUCLEOTIDE SEQUENCE</scope>
    <source>
        <strain evidence="2">LMG 23380</strain>
    </source>
</reference>
<protein>
    <recommendedName>
        <fullName evidence="4">Type II and III secretion system protein</fullName>
    </recommendedName>
</protein>
<accession>A0ABY6MRS9</accession>
<gene>
    <name evidence="2" type="ORF">OMP39_13750</name>
</gene>
<dbReference type="RefSeq" id="WP_264892319.1">
    <property type="nucleotide sequence ID" value="NZ_CP110257.1"/>
</dbReference>
<name>A0ABY6MRS9_9BURK</name>
<evidence type="ECO:0000313" key="3">
    <source>
        <dbReference type="Proteomes" id="UP001163266"/>
    </source>
</evidence>
<evidence type="ECO:0000313" key="2">
    <source>
        <dbReference type="EMBL" id="UZD54705.1"/>
    </source>
</evidence>